<dbReference type="PANTHER" id="PTHR24421:SF10">
    <property type="entry name" value="NITRATE_NITRITE SENSOR PROTEIN NARQ"/>
    <property type="match status" value="1"/>
</dbReference>
<keyword evidence="7" id="KW-0067">ATP-binding</keyword>
<organism evidence="11 12">
    <name type="scientific">Geodermatophilus amargosae</name>
    <dbReference type="NCBI Taxonomy" id="1296565"/>
    <lineage>
        <taxon>Bacteria</taxon>
        <taxon>Bacillati</taxon>
        <taxon>Actinomycetota</taxon>
        <taxon>Actinomycetes</taxon>
        <taxon>Geodermatophilales</taxon>
        <taxon>Geodermatophilaceae</taxon>
        <taxon>Geodermatophilus</taxon>
    </lineage>
</organism>
<feature type="domain" description="Signal transduction histidine kinase subgroup 3 dimerisation and phosphoacceptor" evidence="10">
    <location>
        <begin position="215"/>
        <end position="279"/>
    </location>
</feature>
<dbReference type="SUPFAM" id="SSF55874">
    <property type="entry name" value="ATPase domain of HSP90 chaperone/DNA topoisomerase II/histidine kinase"/>
    <property type="match status" value="1"/>
</dbReference>
<keyword evidence="12" id="KW-1185">Reference proteome</keyword>
<reference evidence="12" key="1">
    <citation type="submission" date="2016-10" db="EMBL/GenBank/DDBJ databases">
        <authorList>
            <person name="Varghese N."/>
            <person name="Submissions S."/>
        </authorList>
    </citation>
    <scope>NUCLEOTIDE SEQUENCE [LARGE SCALE GENOMIC DNA]</scope>
    <source>
        <strain evidence="12">DSM 46136</strain>
    </source>
</reference>
<evidence type="ECO:0000313" key="12">
    <source>
        <dbReference type="Proteomes" id="UP000199546"/>
    </source>
</evidence>
<name>A0A1I7C656_9ACTN</name>
<dbReference type="EMBL" id="FPBA01000018">
    <property type="protein sequence ID" value="SFT94854.1"/>
    <property type="molecule type" value="Genomic_DNA"/>
</dbReference>
<dbReference type="Proteomes" id="UP000199546">
    <property type="component" value="Unassembled WGS sequence"/>
</dbReference>
<evidence type="ECO:0000256" key="5">
    <source>
        <dbReference type="ARBA" id="ARBA00022741"/>
    </source>
</evidence>
<keyword evidence="5" id="KW-0547">Nucleotide-binding</keyword>
<feature type="transmembrane region" description="Helical" evidence="9">
    <location>
        <begin position="27"/>
        <end position="46"/>
    </location>
</feature>
<dbReference type="EC" id="2.7.13.3" evidence="2"/>
<keyword evidence="6 11" id="KW-0418">Kinase</keyword>
<comment type="catalytic activity">
    <reaction evidence="1">
        <text>ATP + protein L-histidine = ADP + protein N-phospho-L-histidine.</text>
        <dbReference type="EC" id="2.7.13.3"/>
    </reaction>
</comment>
<evidence type="ECO:0000256" key="6">
    <source>
        <dbReference type="ARBA" id="ARBA00022777"/>
    </source>
</evidence>
<dbReference type="InterPro" id="IPR036890">
    <property type="entry name" value="HATPase_C_sf"/>
</dbReference>
<gene>
    <name evidence="11" type="ORF">SAMN05660657_04118</name>
</gene>
<keyword evidence="4" id="KW-0808">Transferase</keyword>
<evidence type="ECO:0000256" key="9">
    <source>
        <dbReference type="SAM" id="Phobius"/>
    </source>
</evidence>
<evidence type="ECO:0000256" key="7">
    <source>
        <dbReference type="ARBA" id="ARBA00022840"/>
    </source>
</evidence>
<accession>A0A1I7C656</accession>
<dbReference type="AlphaFoldDB" id="A0A1I7C656"/>
<dbReference type="Pfam" id="PF07730">
    <property type="entry name" value="HisKA_3"/>
    <property type="match status" value="1"/>
</dbReference>
<feature type="transmembrane region" description="Helical" evidence="9">
    <location>
        <begin position="161"/>
        <end position="182"/>
    </location>
</feature>
<evidence type="ECO:0000256" key="4">
    <source>
        <dbReference type="ARBA" id="ARBA00022679"/>
    </source>
</evidence>
<proteinExistence type="predicted"/>
<dbReference type="GO" id="GO:0005524">
    <property type="term" value="F:ATP binding"/>
    <property type="evidence" value="ECO:0007669"/>
    <property type="project" value="UniProtKB-KW"/>
</dbReference>
<dbReference type="GO" id="GO:0000155">
    <property type="term" value="F:phosphorelay sensor kinase activity"/>
    <property type="evidence" value="ECO:0007669"/>
    <property type="project" value="InterPro"/>
</dbReference>
<keyword evidence="9" id="KW-0812">Transmembrane</keyword>
<evidence type="ECO:0000256" key="3">
    <source>
        <dbReference type="ARBA" id="ARBA00022553"/>
    </source>
</evidence>
<evidence type="ECO:0000256" key="2">
    <source>
        <dbReference type="ARBA" id="ARBA00012438"/>
    </source>
</evidence>
<evidence type="ECO:0000256" key="1">
    <source>
        <dbReference type="ARBA" id="ARBA00000085"/>
    </source>
</evidence>
<keyword evidence="9" id="KW-0472">Membrane</keyword>
<evidence type="ECO:0000313" key="11">
    <source>
        <dbReference type="EMBL" id="SFT94854.1"/>
    </source>
</evidence>
<dbReference type="PANTHER" id="PTHR24421">
    <property type="entry name" value="NITRATE/NITRITE SENSOR PROTEIN NARX-RELATED"/>
    <property type="match status" value="1"/>
</dbReference>
<dbReference type="GO" id="GO:0046983">
    <property type="term" value="F:protein dimerization activity"/>
    <property type="evidence" value="ECO:0007669"/>
    <property type="project" value="InterPro"/>
</dbReference>
<evidence type="ECO:0000259" key="10">
    <source>
        <dbReference type="Pfam" id="PF07730"/>
    </source>
</evidence>
<dbReference type="GO" id="GO:0016020">
    <property type="term" value="C:membrane"/>
    <property type="evidence" value="ECO:0007669"/>
    <property type="project" value="InterPro"/>
</dbReference>
<keyword evidence="3" id="KW-0597">Phosphoprotein</keyword>
<dbReference type="Gene3D" id="1.20.5.1930">
    <property type="match status" value="1"/>
</dbReference>
<feature type="transmembrane region" description="Helical" evidence="9">
    <location>
        <begin position="58"/>
        <end position="80"/>
    </location>
</feature>
<dbReference type="Gene3D" id="3.30.565.10">
    <property type="entry name" value="Histidine kinase-like ATPase, C-terminal domain"/>
    <property type="match status" value="1"/>
</dbReference>
<dbReference type="STRING" id="1296565.SAMN05660657_04118"/>
<feature type="transmembrane region" description="Helical" evidence="9">
    <location>
        <begin position="116"/>
        <end position="141"/>
    </location>
</feature>
<protein>
    <recommendedName>
        <fullName evidence="2">histidine kinase</fullName>
        <ecNumber evidence="2">2.7.13.3</ecNumber>
    </recommendedName>
</protein>
<evidence type="ECO:0000256" key="8">
    <source>
        <dbReference type="ARBA" id="ARBA00023012"/>
    </source>
</evidence>
<dbReference type="InterPro" id="IPR011712">
    <property type="entry name" value="Sig_transdc_His_kin_sub3_dim/P"/>
</dbReference>
<keyword evidence="8" id="KW-0902">Two-component regulatory system</keyword>
<dbReference type="InterPro" id="IPR050482">
    <property type="entry name" value="Sensor_HK_TwoCompSys"/>
</dbReference>
<keyword evidence="9" id="KW-1133">Transmembrane helix</keyword>
<sequence>MIGMACQDGAVVPAAPSPALRRELHRWVYLLLGGAFALAGGVVLAWPVEVLITSGLPLVIAAPLALLVVAAPLAAVGALAESRSIEGAAVGALLTGRAEERVGPSTTAGQRARTGLLLVLHVLAGGVAGALLVVGLPTAVLLAATPDAGGLFGDARVPGGWGVRLALAVVLAVAVVAGGDLLGRGLAALAPRLLAGSTAERLAAAEASVSLLAGRDRLARELHDSVGHSLSLVTVQAGAARRLLTRDPAAAETALRATEDAARRALVDLDHVLGLLREESGGPAGTGPAPDLRDLDALVGTARAAGARVEVSVTGQVGALPAVVSREAYRIVQEGLTNALRHAPGAACRLEVEAAGDLRIRLANEVPGTVPGTAGGGRGLRGLRERARDLRGVVDAGPGDDGRWVLAVRLPVHARGSLR</sequence>